<dbReference type="InterPro" id="IPR036390">
    <property type="entry name" value="WH_DNA-bd_sf"/>
</dbReference>
<protein>
    <submittedName>
        <fullName evidence="4">Uncharacterized protein LOC101849233</fullName>
    </submittedName>
</protein>
<dbReference type="Gene3D" id="1.10.10.10">
    <property type="entry name" value="Winged helix-like DNA-binding domain superfamily/Winged helix DNA-binding domain"/>
    <property type="match status" value="1"/>
</dbReference>
<dbReference type="InterPro" id="IPR025714">
    <property type="entry name" value="Methyltranfer_dom"/>
</dbReference>
<dbReference type="CDD" id="cd02440">
    <property type="entry name" value="AdoMet_MTases"/>
    <property type="match status" value="1"/>
</dbReference>
<dbReference type="InterPro" id="IPR036388">
    <property type="entry name" value="WH-like_DNA-bd_sf"/>
</dbReference>
<evidence type="ECO:0000313" key="4">
    <source>
        <dbReference type="RefSeq" id="XP_005106852.1"/>
    </source>
</evidence>
<sequence length="350" mass="37778">MAEKSAYTANIEAVIGHSLVGSILGISYELGILQALIDAPEPVTSQQVADAKNLKERYVRESLNCLACAQIVEVNRDGGGTVRYHVTQEQGAVLTGPSTQMIGMIAATSARFVDMMDRFRADGPYDYPMADALVTAAIDRVGLCKLGTEVETVLSNIPGIRERLESGINVIELGSGQGRLICTLAEKFPKSRFTGSEYTDSGVQFLQNKKTELKLDNIEMKKLDLLNVADDYVGKFDFAVINDVIHDLPDSLTGLKGCRKVLKTGSYFAFMEIDGTGDVVADKSNSHSAVLYSLSTLLCVAQAYHNADAHVYGACWGRSEAARLAKEAGFKVLSQHGHSGCFVLHACQAV</sequence>
<dbReference type="Pfam" id="PF21320">
    <property type="entry name" value="WHD_Rv2258c"/>
    <property type="match status" value="1"/>
</dbReference>
<dbReference type="RefSeq" id="XP_005106852.1">
    <property type="nucleotide sequence ID" value="XM_005106795.3"/>
</dbReference>
<keyword evidence="3" id="KW-1185">Reference proteome</keyword>
<dbReference type="SUPFAM" id="SSF53335">
    <property type="entry name" value="S-adenosyl-L-methionine-dependent methyltransferases"/>
    <property type="match status" value="1"/>
</dbReference>
<accession>A0ABM0K1Z6</accession>
<evidence type="ECO:0000259" key="2">
    <source>
        <dbReference type="Pfam" id="PF21320"/>
    </source>
</evidence>
<proteinExistence type="predicted"/>
<evidence type="ECO:0000313" key="3">
    <source>
        <dbReference type="Proteomes" id="UP000694888"/>
    </source>
</evidence>
<name>A0ABM0K1Z6_APLCA</name>
<dbReference type="InterPro" id="IPR053173">
    <property type="entry name" value="SAM-binding_MTase"/>
</dbReference>
<organism evidence="3 4">
    <name type="scientific">Aplysia californica</name>
    <name type="common">California sea hare</name>
    <dbReference type="NCBI Taxonomy" id="6500"/>
    <lineage>
        <taxon>Eukaryota</taxon>
        <taxon>Metazoa</taxon>
        <taxon>Spiralia</taxon>
        <taxon>Lophotrochozoa</taxon>
        <taxon>Mollusca</taxon>
        <taxon>Gastropoda</taxon>
        <taxon>Heterobranchia</taxon>
        <taxon>Euthyneura</taxon>
        <taxon>Tectipleura</taxon>
        <taxon>Aplysiida</taxon>
        <taxon>Aplysioidea</taxon>
        <taxon>Aplysiidae</taxon>
        <taxon>Aplysia</taxon>
    </lineage>
</organism>
<evidence type="ECO:0000259" key="1">
    <source>
        <dbReference type="Pfam" id="PF13847"/>
    </source>
</evidence>
<dbReference type="PANTHER" id="PTHR45128:SF1">
    <property type="entry name" value="S-ADENOSYLMETHIONINE-DEPENDENT METHYLTRANSFERASE RV2258C"/>
    <property type="match status" value="1"/>
</dbReference>
<gene>
    <name evidence="4" type="primary">LOC101849233</name>
</gene>
<dbReference type="Proteomes" id="UP000694888">
    <property type="component" value="Unplaced"/>
</dbReference>
<dbReference type="Pfam" id="PF13847">
    <property type="entry name" value="Methyltransf_31"/>
    <property type="match status" value="1"/>
</dbReference>
<dbReference type="GeneID" id="101849233"/>
<dbReference type="PANTHER" id="PTHR45128">
    <property type="entry name" value="METHYLTRANSFERASE TYPE 11"/>
    <property type="match status" value="1"/>
</dbReference>
<dbReference type="InterPro" id="IPR029063">
    <property type="entry name" value="SAM-dependent_MTases_sf"/>
</dbReference>
<feature type="domain" description="S-adenosylmethionine-dependent methyltransferase Rv2258c-like winged HTH" evidence="2">
    <location>
        <begin position="24"/>
        <end position="95"/>
    </location>
</feature>
<dbReference type="InterPro" id="IPR048711">
    <property type="entry name" value="WHD_Rv2258c"/>
</dbReference>
<dbReference type="Gene3D" id="3.40.50.150">
    <property type="entry name" value="Vaccinia Virus protein VP39"/>
    <property type="match status" value="1"/>
</dbReference>
<dbReference type="SUPFAM" id="SSF46785">
    <property type="entry name" value="Winged helix' DNA-binding domain"/>
    <property type="match status" value="1"/>
</dbReference>
<feature type="domain" description="Methyltransferase" evidence="1">
    <location>
        <begin position="165"/>
        <end position="290"/>
    </location>
</feature>
<reference evidence="4" key="1">
    <citation type="submission" date="2025-08" db="UniProtKB">
        <authorList>
            <consortium name="RefSeq"/>
        </authorList>
    </citation>
    <scope>IDENTIFICATION</scope>
</reference>